<keyword evidence="6 9" id="KW-0067">ATP-binding</keyword>
<sequence length="413" mass="47072">MFSPGSSILRDTITVVLAGGQGERLYPLTAVRSKPAVPFGGKYRIIDFTLSNCLNSGLRRIYVLTQYKSDSLNMHLFEAWSIFNPELGEFIYSVPPQRKLNNDWYLGTANAIYQNLNLFSDKKAKWVLILSGDHIYKMDYLKFIDNHIKNDADLSMACIEVPKDQASRFGIVGIDEKYNVLSFIEKPPVPPEIPDKKGYSFVNMGIYVFKASVLKDVLLEMESKKIKALDFGQDVIPYMVQSKLKVIAYRFIDENKKVQPYWRDIGTLDSYYAANMDLISVTPEFNLYDSDWQLRTYQYQYPPAKTVSHEGERVGRTLNSLVCDGTIVSGGLVERSILGANVRINSYSYITDSILFHNVWVGRHARIRRAIIDKNVVIPEGYEIGFDPETDKKKFTVTETGIVVIPKNMVLKD</sequence>
<dbReference type="Gene3D" id="3.90.550.10">
    <property type="entry name" value="Spore Coat Polysaccharide Biosynthesis Protein SpsA, Chain A"/>
    <property type="match status" value="1"/>
</dbReference>
<feature type="domain" description="Glucose-1-phosphate adenylyltransferase/Bifunctional protein GlmU-like C-terminal hexapeptide" evidence="11">
    <location>
        <begin position="302"/>
        <end position="405"/>
    </location>
</feature>
<dbReference type="InterPro" id="IPR005836">
    <property type="entry name" value="ADP_Glu_pyroP_CS"/>
</dbReference>
<comment type="pathway">
    <text evidence="9">Glycan biosynthesis; glycogen biosynthesis.</text>
</comment>
<feature type="binding site" evidence="9">
    <location>
        <begin position="185"/>
        <end position="186"/>
    </location>
    <ligand>
        <name>alpha-D-glucose 1-phosphate</name>
        <dbReference type="ChEBI" id="CHEBI:58601"/>
    </ligand>
</feature>
<dbReference type="InterPro" id="IPR056818">
    <property type="entry name" value="GlmU/GlgC-like_hexapep"/>
</dbReference>
<dbReference type="AlphaFoldDB" id="A0A832DDQ7"/>
<feature type="binding site" evidence="9">
    <location>
        <position position="105"/>
    </location>
    <ligand>
        <name>alpha-D-glucose 1-phosphate</name>
        <dbReference type="ChEBI" id="CHEBI:58601"/>
    </ligand>
</feature>
<dbReference type="Pfam" id="PF00483">
    <property type="entry name" value="NTP_transferase"/>
    <property type="match status" value="1"/>
</dbReference>
<dbReference type="InterPro" id="IPR011004">
    <property type="entry name" value="Trimer_LpxA-like_sf"/>
</dbReference>
<dbReference type="PROSITE" id="PS00809">
    <property type="entry name" value="ADP_GLC_PYROPHOSPH_2"/>
    <property type="match status" value="1"/>
</dbReference>
<evidence type="ECO:0000256" key="8">
    <source>
        <dbReference type="ARBA" id="ARBA00023277"/>
    </source>
</evidence>
<dbReference type="SUPFAM" id="SSF51161">
    <property type="entry name" value="Trimeric LpxA-like enzymes"/>
    <property type="match status" value="1"/>
</dbReference>
<evidence type="ECO:0000256" key="9">
    <source>
        <dbReference type="HAMAP-Rule" id="MF_00624"/>
    </source>
</evidence>
<dbReference type="HAMAP" id="MF_00624">
    <property type="entry name" value="GlgC"/>
    <property type="match status" value="1"/>
</dbReference>
<keyword evidence="5 9" id="KW-0547">Nucleotide-binding</keyword>
<reference evidence="12" key="1">
    <citation type="journal article" date="2020" name="mSystems">
        <title>Genome- and Community-Level Interaction Insights into Carbon Utilization and Element Cycling Functions of Hydrothermarchaeota in Hydrothermal Sediment.</title>
        <authorList>
            <person name="Zhou Z."/>
            <person name="Liu Y."/>
            <person name="Xu W."/>
            <person name="Pan J."/>
            <person name="Luo Z.H."/>
            <person name="Li M."/>
        </authorList>
    </citation>
    <scope>NUCLEOTIDE SEQUENCE [LARGE SCALE GENOMIC DNA]</scope>
    <source>
        <strain evidence="12">SpSt-500</strain>
    </source>
</reference>
<feature type="site" description="Could play a key role in the communication between the regulatory and the substrate sites" evidence="9">
    <location>
        <position position="66"/>
    </location>
</feature>
<dbReference type="UniPathway" id="UPA00164"/>
<feature type="binding site" evidence="9">
    <location>
        <position position="170"/>
    </location>
    <ligand>
        <name>alpha-D-glucose 1-phosphate</name>
        <dbReference type="ChEBI" id="CHEBI:58601"/>
    </ligand>
</feature>
<dbReference type="InterPro" id="IPR029044">
    <property type="entry name" value="Nucleotide-diphossugar_trans"/>
</dbReference>
<dbReference type="InterPro" id="IPR023049">
    <property type="entry name" value="GlgC_bac"/>
</dbReference>
<keyword evidence="7 9" id="KW-0320">Glycogen biosynthesis</keyword>
<evidence type="ECO:0000256" key="6">
    <source>
        <dbReference type="ARBA" id="ARBA00022840"/>
    </source>
</evidence>
<evidence type="ECO:0000256" key="1">
    <source>
        <dbReference type="ARBA" id="ARBA00010443"/>
    </source>
</evidence>
<dbReference type="NCBIfam" id="TIGR02091">
    <property type="entry name" value="glgC"/>
    <property type="match status" value="1"/>
</dbReference>
<evidence type="ECO:0000313" key="12">
    <source>
        <dbReference type="EMBL" id="HGT46729.1"/>
    </source>
</evidence>
<comment type="catalytic activity">
    <reaction evidence="9">
        <text>alpha-D-glucose 1-phosphate + ATP + H(+) = ADP-alpha-D-glucose + diphosphate</text>
        <dbReference type="Rhea" id="RHEA:12120"/>
        <dbReference type="ChEBI" id="CHEBI:15378"/>
        <dbReference type="ChEBI" id="CHEBI:30616"/>
        <dbReference type="ChEBI" id="CHEBI:33019"/>
        <dbReference type="ChEBI" id="CHEBI:57498"/>
        <dbReference type="ChEBI" id="CHEBI:58601"/>
        <dbReference type="EC" id="2.7.7.27"/>
    </reaction>
</comment>
<dbReference type="GO" id="GO:0005978">
    <property type="term" value="P:glycogen biosynthetic process"/>
    <property type="evidence" value="ECO:0007669"/>
    <property type="project" value="UniProtKB-UniRule"/>
</dbReference>
<dbReference type="InterPro" id="IPR011831">
    <property type="entry name" value="ADP-Glc_PPase"/>
</dbReference>
<dbReference type="NCBIfam" id="NF002023">
    <property type="entry name" value="PRK00844.1"/>
    <property type="match status" value="1"/>
</dbReference>
<keyword evidence="2 9" id="KW-0321">Glycogen metabolism</keyword>
<gene>
    <name evidence="9 12" type="primary">glgC</name>
    <name evidence="12" type="ORF">ENS56_01685</name>
</gene>
<evidence type="ECO:0000259" key="10">
    <source>
        <dbReference type="Pfam" id="PF00483"/>
    </source>
</evidence>
<dbReference type="InterPro" id="IPR005835">
    <property type="entry name" value="NTP_transferase_dom"/>
</dbReference>
<dbReference type="GO" id="GO:0008878">
    <property type="term" value="F:glucose-1-phosphate adenylyltransferase activity"/>
    <property type="evidence" value="ECO:0007669"/>
    <property type="project" value="UniProtKB-UniRule"/>
</dbReference>
<evidence type="ECO:0000256" key="5">
    <source>
        <dbReference type="ARBA" id="ARBA00022741"/>
    </source>
</evidence>
<comment type="subunit">
    <text evidence="9">Homotetramer.</text>
</comment>
<proteinExistence type="inferred from homology"/>
<protein>
    <recommendedName>
        <fullName evidence="9">Glucose-1-phosphate adenylyltransferase</fullName>
        <ecNumber evidence="9">2.7.7.27</ecNumber>
    </recommendedName>
    <alternativeName>
        <fullName evidence="9">ADP-glucose pyrophosphorylase</fullName>
        <shortName evidence="9">ADPGlc PPase</shortName>
    </alternativeName>
    <alternativeName>
        <fullName evidence="9">ADP-glucose synthase</fullName>
    </alternativeName>
</protein>
<comment type="similarity">
    <text evidence="1 9">Belongs to the bacterial/plant glucose-1-phosphate adenylyltransferase family.</text>
</comment>
<keyword evidence="3 9" id="KW-0808">Transferase</keyword>
<feature type="site" description="Could play a key role in the communication between the regulatory and the substrate sites" evidence="9">
    <location>
        <position position="104"/>
    </location>
</feature>
<accession>A0A832DDQ7</accession>
<dbReference type="PANTHER" id="PTHR43523">
    <property type="entry name" value="GLUCOSE-1-PHOSPHATE ADENYLYLTRANSFERASE-RELATED"/>
    <property type="match status" value="1"/>
</dbReference>
<keyword evidence="4 9" id="KW-0548">Nucleotidyltransferase</keyword>
<organism evidence="12">
    <name type="scientific">Ignavibacterium album</name>
    <dbReference type="NCBI Taxonomy" id="591197"/>
    <lineage>
        <taxon>Bacteria</taxon>
        <taxon>Pseudomonadati</taxon>
        <taxon>Ignavibacteriota</taxon>
        <taxon>Ignavibacteria</taxon>
        <taxon>Ignavibacteriales</taxon>
        <taxon>Ignavibacteriaceae</taxon>
        <taxon>Ignavibacterium</taxon>
    </lineage>
</organism>
<evidence type="ECO:0000259" key="11">
    <source>
        <dbReference type="Pfam" id="PF24894"/>
    </source>
</evidence>
<dbReference type="PANTHER" id="PTHR43523:SF2">
    <property type="entry name" value="GLUCOSE-1-PHOSPHATE ADENYLYLTRANSFERASE"/>
    <property type="match status" value="1"/>
</dbReference>
<evidence type="ECO:0000256" key="3">
    <source>
        <dbReference type="ARBA" id="ARBA00022679"/>
    </source>
</evidence>
<dbReference type="GO" id="GO:0005524">
    <property type="term" value="F:ATP binding"/>
    <property type="evidence" value="ECO:0007669"/>
    <property type="project" value="UniProtKB-KW"/>
</dbReference>
<name>A0A832DDQ7_9BACT</name>
<dbReference type="Pfam" id="PF24894">
    <property type="entry name" value="Hexapep_GlmU"/>
    <property type="match status" value="1"/>
</dbReference>
<dbReference type="EMBL" id="DSVI01000004">
    <property type="protein sequence ID" value="HGT46729.1"/>
    <property type="molecule type" value="Genomic_DNA"/>
</dbReference>
<dbReference type="SUPFAM" id="SSF53448">
    <property type="entry name" value="Nucleotide-diphospho-sugar transferases"/>
    <property type="match status" value="1"/>
</dbReference>
<evidence type="ECO:0000256" key="7">
    <source>
        <dbReference type="ARBA" id="ARBA00023056"/>
    </source>
</evidence>
<feature type="domain" description="Nucleotidyl transferase" evidence="10">
    <location>
        <begin position="14"/>
        <end position="278"/>
    </location>
</feature>
<comment type="caution">
    <text evidence="12">The sequence shown here is derived from an EMBL/GenBank/DDBJ whole genome shotgun (WGS) entry which is preliminary data.</text>
</comment>
<evidence type="ECO:0000256" key="4">
    <source>
        <dbReference type="ARBA" id="ARBA00022695"/>
    </source>
</evidence>
<comment type="function">
    <text evidence="9">Involved in the biosynthesis of ADP-glucose, a building block required for the elongation reactions to produce glycogen. Catalyzes the reaction between ATP and alpha-D-glucose 1-phosphate (G1P) to produce pyrophosphate and ADP-Glc.</text>
</comment>
<keyword evidence="8 9" id="KW-0119">Carbohydrate metabolism</keyword>
<evidence type="ECO:0000256" key="2">
    <source>
        <dbReference type="ARBA" id="ARBA00022600"/>
    </source>
</evidence>
<dbReference type="CDD" id="cd04651">
    <property type="entry name" value="LbH_G1P_AT_C"/>
    <property type="match status" value="1"/>
</dbReference>
<comment type="caution">
    <text evidence="9">Lacks conserved residue(s) required for the propagation of feature annotation.</text>
</comment>
<dbReference type="NCBIfam" id="NF001947">
    <property type="entry name" value="PRK00725.1"/>
    <property type="match status" value="1"/>
</dbReference>
<dbReference type="EC" id="2.7.7.27" evidence="9"/>
<dbReference type="CDD" id="cd02508">
    <property type="entry name" value="ADP_Glucose_PP"/>
    <property type="match status" value="1"/>
</dbReference>
<dbReference type="Gene3D" id="2.160.10.10">
    <property type="entry name" value="Hexapeptide repeat proteins"/>
    <property type="match status" value="1"/>
</dbReference>